<proteinExistence type="predicted"/>
<dbReference type="Proteomes" id="UP000016933">
    <property type="component" value="Unassembled WGS sequence"/>
</dbReference>
<protein>
    <submittedName>
        <fullName evidence="2">Uncharacterized protein</fullName>
    </submittedName>
</protein>
<sequence length="117" mass="13621">TTNKSHQSHPAIPHDLPRGASRPSNHSDQCQPTPSPRGFARIDPQHQHPRRHLTRPYHQRPGSHRRKQDLPLQRARPSSELQRPRNPPIRRLPDQLRPRRKWRPSPEPLPAASYPDS</sequence>
<feature type="non-terminal residue" evidence="2">
    <location>
        <position position="1"/>
    </location>
</feature>
<dbReference type="EMBL" id="KB446544">
    <property type="protein sequence ID" value="EME40144.1"/>
    <property type="molecule type" value="Genomic_DNA"/>
</dbReference>
<keyword evidence="3" id="KW-1185">Reference proteome</keyword>
<feature type="compositionally biased region" description="Basic residues" evidence="1">
    <location>
        <begin position="47"/>
        <end position="67"/>
    </location>
</feature>
<name>N1PDG8_DOTSN</name>
<evidence type="ECO:0000313" key="2">
    <source>
        <dbReference type="EMBL" id="EME40144.1"/>
    </source>
</evidence>
<dbReference type="AlphaFoldDB" id="N1PDG8"/>
<organism evidence="2 3">
    <name type="scientific">Dothistroma septosporum (strain NZE10 / CBS 128990)</name>
    <name type="common">Red band needle blight fungus</name>
    <name type="synonym">Mycosphaerella pini</name>
    <dbReference type="NCBI Taxonomy" id="675120"/>
    <lineage>
        <taxon>Eukaryota</taxon>
        <taxon>Fungi</taxon>
        <taxon>Dikarya</taxon>
        <taxon>Ascomycota</taxon>
        <taxon>Pezizomycotina</taxon>
        <taxon>Dothideomycetes</taxon>
        <taxon>Dothideomycetidae</taxon>
        <taxon>Mycosphaerellales</taxon>
        <taxon>Mycosphaerellaceae</taxon>
        <taxon>Dothistroma</taxon>
    </lineage>
</organism>
<evidence type="ECO:0000256" key="1">
    <source>
        <dbReference type="SAM" id="MobiDB-lite"/>
    </source>
</evidence>
<feature type="region of interest" description="Disordered" evidence="1">
    <location>
        <begin position="1"/>
        <end position="117"/>
    </location>
</feature>
<reference evidence="3" key="1">
    <citation type="journal article" date="2012" name="PLoS Genet.">
        <title>The genomes of the fungal plant pathogens Cladosporium fulvum and Dothistroma septosporum reveal adaptation to different hosts and lifestyles but also signatures of common ancestry.</title>
        <authorList>
            <person name="de Wit P.J.G.M."/>
            <person name="van der Burgt A."/>
            <person name="Oekmen B."/>
            <person name="Stergiopoulos I."/>
            <person name="Abd-Elsalam K.A."/>
            <person name="Aerts A.L."/>
            <person name="Bahkali A.H."/>
            <person name="Beenen H.G."/>
            <person name="Chettri P."/>
            <person name="Cox M.P."/>
            <person name="Datema E."/>
            <person name="de Vries R.P."/>
            <person name="Dhillon B."/>
            <person name="Ganley A.R."/>
            <person name="Griffiths S.A."/>
            <person name="Guo Y."/>
            <person name="Hamelin R.C."/>
            <person name="Henrissat B."/>
            <person name="Kabir M.S."/>
            <person name="Jashni M.K."/>
            <person name="Kema G."/>
            <person name="Klaubauf S."/>
            <person name="Lapidus A."/>
            <person name="Levasseur A."/>
            <person name="Lindquist E."/>
            <person name="Mehrabi R."/>
            <person name="Ohm R.A."/>
            <person name="Owen T.J."/>
            <person name="Salamov A."/>
            <person name="Schwelm A."/>
            <person name="Schijlen E."/>
            <person name="Sun H."/>
            <person name="van den Burg H.A."/>
            <person name="van Ham R.C.H.J."/>
            <person name="Zhang S."/>
            <person name="Goodwin S.B."/>
            <person name="Grigoriev I.V."/>
            <person name="Collemare J."/>
            <person name="Bradshaw R.E."/>
        </authorList>
    </citation>
    <scope>NUCLEOTIDE SEQUENCE [LARGE SCALE GENOMIC DNA]</scope>
    <source>
        <strain evidence="3">NZE10 / CBS 128990</strain>
    </source>
</reference>
<evidence type="ECO:0000313" key="3">
    <source>
        <dbReference type="Proteomes" id="UP000016933"/>
    </source>
</evidence>
<accession>N1PDG8</accession>
<feature type="compositionally biased region" description="Polar residues" evidence="1">
    <location>
        <begin position="22"/>
        <end position="32"/>
    </location>
</feature>
<gene>
    <name evidence="2" type="ORF">DOTSEDRAFT_74844</name>
</gene>
<reference evidence="2 3" key="2">
    <citation type="journal article" date="2012" name="PLoS Pathog.">
        <title>Diverse lifestyles and strategies of plant pathogenesis encoded in the genomes of eighteen Dothideomycetes fungi.</title>
        <authorList>
            <person name="Ohm R.A."/>
            <person name="Feau N."/>
            <person name="Henrissat B."/>
            <person name="Schoch C.L."/>
            <person name="Horwitz B.A."/>
            <person name="Barry K.W."/>
            <person name="Condon B.J."/>
            <person name="Copeland A.C."/>
            <person name="Dhillon B."/>
            <person name="Glaser F."/>
            <person name="Hesse C.N."/>
            <person name="Kosti I."/>
            <person name="LaButti K."/>
            <person name="Lindquist E.A."/>
            <person name="Lucas S."/>
            <person name="Salamov A.A."/>
            <person name="Bradshaw R.E."/>
            <person name="Ciuffetti L."/>
            <person name="Hamelin R.C."/>
            <person name="Kema G.H.J."/>
            <person name="Lawrence C."/>
            <person name="Scott J.A."/>
            <person name="Spatafora J.W."/>
            <person name="Turgeon B.G."/>
            <person name="de Wit P.J.G.M."/>
            <person name="Zhong S."/>
            <person name="Goodwin S.B."/>
            <person name="Grigoriev I.V."/>
        </authorList>
    </citation>
    <scope>NUCLEOTIDE SEQUENCE [LARGE SCALE GENOMIC DNA]</scope>
    <source>
        <strain evidence="3">NZE10 / CBS 128990</strain>
    </source>
</reference>
<dbReference type="HOGENOM" id="CLU_2090465_0_0_1"/>